<evidence type="ECO:0000256" key="5">
    <source>
        <dbReference type="SAM" id="MobiDB-lite"/>
    </source>
</evidence>
<dbReference type="SUPFAM" id="SSF50630">
    <property type="entry name" value="Acid proteases"/>
    <property type="match status" value="1"/>
</dbReference>
<dbReference type="InterPro" id="IPR019103">
    <property type="entry name" value="Peptidase_aspartic_DDI1-type"/>
</dbReference>
<protein>
    <submittedName>
        <fullName evidence="7">Aspartyl protease-domain-containing protein</fullName>
    </submittedName>
</protein>
<sequence>MSFLQLTHPDCVDSVCCLQLARAVDTEDYATIQNMMRLVNRHRMEQEEALRKEQELLEADPMNPETQRRIEELIHNKNIEENYLHAMEHTPEVFTRVEMLYVNMEINGVPVKAFVDSGAQMSIMTQAVAEKEVHKPFAPGGGQPLEHQGVCPSSEASRGLGTAHNSHNCNQ</sequence>
<dbReference type="PANTHER" id="PTHR12917:SF1">
    <property type="entry name" value="AT13091P"/>
    <property type="match status" value="1"/>
</dbReference>
<name>A0ABQ7G116_DUNSA</name>
<keyword evidence="8" id="KW-1185">Reference proteome</keyword>
<evidence type="ECO:0000313" key="7">
    <source>
        <dbReference type="EMBL" id="KAF5828298.1"/>
    </source>
</evidence>
<keyword evidence="3" id="KW-0064">Aspartyl protease</keyword>
<dbReference type="Pfam" id="PF09668">
    <property type="entry name" value="Asp_protease"/>
    <property type="match status" value="1"/>
</dbReference>
<feature type="domain" description="Aspartic peptidase DDI1-type" evidence="6">
    <location>
        <begin position="91"/>
        <end position="131"/>
    </location>
</feature>
<organism evidence="7 8">
    <name type="scientific">Dunaliella salina</name>
    <name type="common">Green alga</name>
    <name type="synonym">Protococcus salinus</name>
    <dbReference type="NCBI Taxonomy" id="3046"/>
    <lineage>
        <taxon>Eukaryota</taxon>
        <taxon>Viridiplantae</taxon>
        <taxon>Chlorophyta</taxon>
        <taxon>core chlorophytes</taxon>
        <taxon>Chlorophyceae</taxon>
        <taxon>CS clade</taxon>
        <taxon>Chlamydomonadales</taxon>
        <taxon>Dunaliellaceae</taxon>
        <taxon>Dunaliella</taxon>
    </lineage>
</organism>
<gene>
    <name evidence="7" type="ORF">DUNSADRAFT_17846</name>
</gene>
<dbReference type="EMBL" id="MU070326">
    <property type="protein sequence ID" value="KAF5828298.1"/>
    <property type="molecule type" value="Genomic_DNA"/>
</dbReference>
<dbReference type="InterPro" id="IPR021109">
    <property type="entry name" value="Peptidase_aspartic_dom_sf"/>
</dbReference>
<reference evidence="7" key="1">
    <citation type="submission" date="2017-08" db="EMBL/GenBank/DDBJ databases">
        <authorList>
            <person name="Polle J.E."/>
            <person name="Barry K."/>
            <person name="Cushman J."/>
            <person name="Schmutz J."/>
            <person name="Tran D."/>
            <person name="Hathwaick L.T."/>
            <person name="Yim W.C."/>
            <person name="Jenkins J."/>
            <person name="Mckie-Krisberg Z.M."/>
            <person name="Prochnik S."/>
            <person name="Lindquist E."/>
            <person name="Dockter R.B."/>
            <person name="Adam C."/>
            <person name="Molina H."/>
            <person name="Bunkerborg J."/>
            <person name="Jin E."/>
            <person name="Buchheim M."/>
            <person name="Magnuson J."/>
        </authorList>
    </citation>
    <scope>NUCLEOTIDE SEQUENCE</scope>
    <source>
        <strain evidence="7">CCAP 19/18</strain>
    </source>
</reference>
<dbReference type="GO" id="GO:0008233">
    <property type="term" value="F:peptidase activity"/>
    <property type="evidence" value="ECO:0007669"/>
    <property type="project" value="UniProtKB-KW"/>
</dbReference>
<evidence type="ECO:0000256" key="2">
    <source>
        <dbReference type="ARBA" id="ARBA00022670"/>
    </source>
</evidence>
<accession>A0ABQ7G116</accession>
<evidence type="ECO:0000259" key="6">
    <source>
        <dbReference type="Pfam" id="PF09668"/>
    </source>
</evidence>
<evidence type="ECO:0000313" key="8">
    <source>
        <dbReference type="Proteomes" id="UP000815325"/>
    </source>
</evidence>
<dbReference type="PANTHER" id="PTHR12917">
    <property type="entry name" value="ASPARTYL PROTEASE DDI-RELATED"/>
    <property type="match status" value="1"/>
</dbReference>
<keyword evidence="4" id="KW-0378">Hydrolase</keyword>
<comment type="similarity">
    <text evidence="1">Belongs to the DDI1 family.</text>
</comment>
<evidence type="ECO:0000256" key="4">
    <source>
        <dbReference type="ARBA" id="ARBA00022801"/>
    </source>
</evidence>
<dbReference type="Gene3D" id="2.40.70.10">
    <property type="entry name" value="Acid Proteases"/>
    <property type="match status" value="1"/>
</dbReference>
<evidence type="ECO:0000256" key="1">
    <source>
        <dbReference type="ARBA" id="ARBA00009136"/>
    </source>
</evidence>
<feature type="region of interest" description="Disordered" evidence="5">
    <location>
        <begin position="135"/>
        <end position="171"/>
    </location>
</feature>
<dbReference type="Proteomes" id="UP000815325">
    <property type="component" value="Unassembled WGS sequence"/>
</dbReference>
<evidence type="ECO:0000256" key="3">
    <source>
        <dbReference type="ARBA" id="ARBA00022750"/>
    </source>
</evidence>
<dbReference type="GO" id="GO:0006508">
    <property type="term" value="P:proteolysis"/>
    <property type="evidence" value="ECO:0007669"/>
    <property type="project" value="UniProtKB-KW"/>
</dbReference>
<proteinExistence type="inferred from homology"/>
<comment type="caution">
    <text evidence="7">The sequence shown here is derived from an EMBL/GenBank/DDBJ whole genome shotgun (WGS) entry which is preliminary data.</text>
</comment>
<keyword evidence="2 7" id="KW-0645">Protease</keyword>